<feature type="region of interest" description="Disordered" evidence="1">
    <location>
        <begin position="42"/>
        <end position="130"/>
    </location>
</feature>
<feature type="compositionally biased region" description="Basic residues" evidence="1">
    <location>
        <begin position="109"/>
        <end position="119"/>
    </location>
</feature>
<sequence length="130" mass="14634">MSRPPRMEITKGARTRSDLPRPNSEMLPAREDVAVEKGEALAPVGHHQKLAPSVGIHNSPLQLSDNESKSQRSPDRCRRVDRGKAKFHDDEVFPDHQSSNSNHGPHTIGGKRKHTRRLRDRSLSEDSHAR</sequence>
<evidence type="ECO:0000256" key="1">
    <source>
        <dbReference type="SAM" id="MobiDB-lite"/>
    </source>
</evidence>
<organism evidence="2 3">
    <name type="scientific">Lithospermum erythrorhizon</name>
    <name type="common">Purple gromwell</name>
    <name type="synonym">Lithospermum officinale var. erythrorhizon</name>
    <dbReference type="NCBI Taxonomy" id="34254"/>
    <lineage>
        <taxon>Eukaryota</taxon>
        <taxon>Viridiplantae</taxon>
        <taxon>Streptophyta</taxon>
        <taxon>Embryophyta</taxon>
        <taxon>Tracheophyta</taxon>
        <taxon>Spermatophyta</taxon>
        <taxon>Magnoliopsida</taxon>
        <taxon>eudicotyledons</taxon>
        <taxon>Gunneridae</taxon>
        <taxon>Pentapetalae</taxon>
        <taxon>asterids</taxon>
        <taxon>lamiids</taxon>
        <taxon>Boraginales</taxon>
        <taxon>Boraginaceae</taxon>
        <taxon>Boraginoideae</taxon>
        <taxon>Lithospermeae</taxon>
        <taxon>Lithospermum</taxon>
    </lineage>
</organism>
<feature type="compositionally biased region" description="Basic and acidic residues" evidence="1">
    <location>
        <begin position="66"/>
        <end position="94"/>
    </location>
</feature>
<reference evidence="2 3" key="1">
    <citation type="submission" date="2024-01" db="EMBL/GenBank/DDBJ databases">
        <title>The complete chloroplast genome sequence of Lithospermum erythrorhizon: insights into the phylogenetic relationship among Boraginaceae species and the maternal lineages of purple gromwells.</title>
        <authorList>
            <person name="Okada T."/>
            <person name="Watanabe K."/>
        </authorList>
    </citation>
    <scope>NUCLEOTIDE SEQUENCE [LARGE SCALE GENOMIC DNA]</scope>
</reference>
<dbReference type="AlphaFoldDB" id="A0AAV3NQ61"/>
<dbReference type="Proteomes" id="UP001454036">
    <property type="component" value="Unassembled WGS sequence"/>
</dbReference>
<evidence type="ECO:0000313" key="3">
    <source>
        <dbReference type="Proteomes" id="UP001454036"/>
    </source>
</evidence>
<comment type="caution">
    <text evidence="2">The sequence shown here is derived from an EMBL/GenBank/DDBJ whole genome shotgun (WGS) entry which is preliminary data.</text>
</comment>
<dbReference type="EMBL" id="BAABME010000129">
    <property type="protein sequence ID" value="GAA0139893.1"/>
    <property type="molecule type" value="Genomic_DNA"/>
</dbReference>
<accession>A0AAV3NQ61</accession>
<name>A0AAV3NQ61_LITER</name>
<protein>
    <submittedName>
        <fullName evidence="2">Uncharacterized protein</fullName>
    </submittedName>
</protein>
<keyword evidence="3" id="KW-1185">Reference proteome</keyword>
<feature type="region of interest" description="Disordered" evidence="1">
    <location>
        <begin position="1"/>
        <end position="29"/>
    </location>
</feature>
<evidence type="ECO:0000313" key="2">
    <source>
        <dbReference type="EMBL" id="GAA0139893.1"/>
    </source>
</evidence>
<proteinExistence type="predicted"/>
<feature type="compositionally biased region" description="Basic and acidic residues" evidence="1">
    <location>
        <begin position="1"/>
        <end position="19"/>
    </location>
</feature>
<feature type="compositionally biased region" description="Basic and acidic residues" evidence="1">
    <location>
        <begin position="120"/>
        <end position="130"/>
    </location>
</feature>
<gene>
    <name evidence="2" type="ORF">LIER_01352</name>
</gene>